<dbReference type="OrthoDB" id="2376341at2"/>
<reference evidence="1 2" key="1">
    <citation type="submission" date="2015-09" db="EMBL/GenBank/DDBJ databases">
        <title>Draft genome sequence of Alicyclobacillus ferrooxydans DSM 22381.</title>
        <authorList>
            <person name="Hemp J."/>
        </authorList>
    </citation>
    <scope>NUCLEOTIDE SEQUENCE [LARGE SCALE GENOMIC DNA]</scope>
    <source>
        <strain evidence="1 2">TC-34</strain>
    </source>
</reference>
<comment type="caution">
    <text evidence="1">The sequence shown here is derived from an EMBL/GenBank/DDBJ whole genome shotgun (WGS) entry which is preliminary data.</text>
</comment>
<protein>
    <submittedName>
        <fullName evidence="1">Uncharacterized protein</fullName>
    </submittedName>
</protein>
<name>A0A0P9CDC9_9BACL</name>
<dbReference type="AlphaFoldDB" id="A0A0P9CDC9"/>
<sequence>MDLMKSSEEWSKAHLAVNDLLSRLLNELRDLGYNPSYHVSYDRSMQHLMIDADLLAKHESLKQLYADYVSACDARDAAVEKIQQSPKVDLGF</sequence>
<gene>
    <name evidence="1" type="ORF">AN477_11345</name>
</gene>
<evidence type="ECO:0000313" key="1">
    <source>
        <dbReference type="EMBL" id="KPV43600.1"/>
    </source>
</evidence>
<proteinExistence type="predicted"/>
<dbReference type="Proteomes" id="UP000050482">
    <property type="component" value="Unassembled WGS sequence"/>
</dbReference>
<dbReference type="EMBL" id="LJCO01000047">
    <property type="protein sequence ID" value="KPV43600.1"/>
    <property type="molecule type" value="Genomic_DNA"/>
</dbReference>
<accession>A0A0P9CDC9</accession>
<organism evidence="1 2">
    <name type="scientific">Alicyclobacillus ferrooxydans</name>
    <dbReference type="NCBI Taxonomy" id="471514"/>
    <lineage>
        <taxon>Bacteria</taxon>
        <taxon>Bacillati</taxon>
        <taxon>Bacillota</taxon>
        <taxon>Bacilli</taxon>
        <taxon>Bacillales</taxon>
        <taxon>Alicyclobacillaceae</taxon>
        <taxon>Alicyclobacillus</taxon>
    </lineage>
</organism>
<dbReference type="PATRIC" id="fig|471514.4.peg.2617"/>
<dbReference type="RefSeq" id="WP_054969281.1">
    <property type="nucleotide sequence ID" value="NZ_LJCO01000047.1"/>
</dbReference>
<evidence type="ECO:0000313" key="2">
    <source>
        <dbReference type="Proteomes" id="UP000050482"/>
    </source>
</evidence>
<keyword evidence="2" id="KW-1185">Reference proteome</keyword>